<dbReference type="KEGG" id="lak:106156462"/>
<dbReference type="GO" id="GO:0005634">
    <property type="term" value="C:nucleus"/>
    <property type="evidence" value="ECO:0007669"/>
    <property type="project" value="TreeGrafter"/>
</dbReference>
<dbReference type="AlphaFoldDB" id="A0A1S3HNR3"/>
<dbReference type="InterPro" id="IPR041899">
    <property type="entry name" value="MAGE_WH2"/>
</dbReference>
<dbReference type="PANTHER" id="PTHR11736">
    <property type="entry name" value="MELANOMA-ASSOCIATED ANTIGEN MAGE ANTIGEN"/>
    <property type="match status" value="1"/>
</dbReference>
<evidence type="ECO:0000313" key="3">
    <source>
        <dbReference type="Proteomes" id="UP000085678"/>
    </source>
</evidence>
<sequence>MPKAKKKTQRSQRSSQAESSDEEVEATQSLTQAQRAVSNFSQADIQKKVTELVQYILIADQKKIPIKKKEINRHVLKEMSKSFPILIKKAEEQLQYVFGFKLQTETTGKQTSYMLINAIDLNEDEPHLKWSPEENAKTGLLMIILSLIFMEGNVVPDTKLWHTLKRLGVDSEKNHEVFGDVKKLVTQEFVRQAYLEYIRQPNTDPPSFEFRWGSRAQAETTKRNVLEFVCQIYGREVDDVDSPEYGNCVPMELTKWTSQYQDVVRSEMEGPNVSHNEDSS</sequence>
<reference evidence="4" key="1">
    <citation type="submission" date="2025-08" db="UniProtKB">
        <authorList>
            <consortium name="RefSeq"/>
        </authorList>
    </citation>
    <scope>IDENTIFICATION</scope>
    <source>
        <tissue evidence="4">Gonads</tissue>
    </source>
</reference>
<feature type="domain" description="MAGE" evidence="2">
    <location>
        <begin position="45"/>
        <end position="236"/>
    </location>
</feature>
<dbReference type="STRING" id="7574.A0A1S3HNR3"/>
<dbReference type="GeneID" id="106156462"/>
<dbReference type="InterPro" id="IPR041898">
    <property type="entry name" value="MAGE_WH1"/>
</dbReference>
<keyword evidence="3" id="KW-1185">Reference proteome</keyword>
<dbReference type="PROSITE" id="PS50838">
    <property type="entry name" value="MAGE"/>
    <property type="match status" value="1"/>
</dbReference>
<dbReference type="SMART" id="SM01373">
    <property type="entry name" value="MAGE"/>
    <property type="match status" value="1"/>
</dbReference>
<feature type="region of interest" description="Disordered" evidence="1">
    <location>
        <begin position="1"/>
        <end position="29"/>
    </location>
</feature>
<dbReference type="RefSeq" id="XP_013387171.1">
    <property type="nucleotide sequence ID" value="XM_013531717.2"/>
</dbReference>
<dbReference type="InterPro" id="IPR037445">
    <property type="entry name" value="MAGE"/>
</dbReference>
<dbReference type="InterPro" id="IPR002190">
    <property type="entry name" value="MHD_dom"/>
</dbReference>
<organism evidence="3 4">
    <name type="scientific">Lingula anatina</name>
    <name type="common">Brachiopod</name>
    <name type="synonym">Lingula unguis</name>
    <dbReference type="NCBI Taxonomy" id="7574"/>
    <lineage>
        <taxon>Eukaryota</taxon>
        <taxon>Metazoa</taxon>
        <taxon>Spiralia</taxon>
        <taxon>Lophotrochozoa</taxon>
        <taxon>Brachiopoda</taxon>
        <taxon>Linguliformea</taxon>
        <taxon>Lingulata</taxon>
        <taxon>Lingulida</taxon>
        <taxon>Linguloidea</taxon>
        <taxon>Lingulidae</taxon>
        <taxon>Lingula</taxon>
    </lineage>
</organism>
<dbReference type="OrthoDB" id="205198at2759"/>
<dbReference type="FunCoup" id="A0A1S3HNR3">
    <property type="interactions" value="664"/>
</dbReference>
<evidence type="ECO:0000256" key="1">
    <source>
        <dbReference type="SAM" id="MobiDB-lite"/>
    </source>
</evidence>
<dbReference type="OMA" id="TNPPEYE"/>
<dbReference type="PANTHER" id="PTHR11736:SF14">
    <property type="entry name" value="NSE3 HOMOLOG, SMC5-SMC6 COMPLEX COMPONENT"/>
    <property type="match status" value="1"/>
</dbReference>
<evidence type="ECO:0000259" key="2">
    <source>
        <dbReference type="PROSITE" id="PS50838"/>
    </source>
</evidence>
<dbReference type="Proteomes" id="UP000085678">
    <property type="component" value="Unplaced"/>
</dbReference>
<dbReference type="InParanoid" id="A0A1S3HNR3"/>
<dbReference type="Pfam" id="PF01454">
    <property type="entry name" value="MAGE"/>
    <property type="match status" value="1"/>
</dbReference>
<dbReference type="FunFam" id="1.10.10.1210:FF:000001">
    <property type="entry name" value="melanoma-associated antigen D1"/>
    <property type="match status" value="1"/>
</dbReference>
<accession>A0A1S3HNR3</accession>
<feature type="compositionally biased region" description="Basic residues" evidence="1">
    <location>
        <begin position="1"/>
        <end position="10"/>
    </location>
</feature>
<protein>
    <submittedName>
        <fullName evidence="4">Non-structural maintenance of chromosomes element 3 homolog</fullName>
    </submittedName>
</protein>
<evidence type="ECO:0000313" key="4">
    <source>
        <dbReference type="RefSeq" id="XP_013387171.1"/>
    </source>
</evidence>
<name>A0A1S3HNR3_LINAN</name>
<dbReference type="Gene3D" id="1.10.10.1200">
    <property type="entry name" value="MAGE homology domain, winged helix WH1 motif"/>
    <property type="match status" value="1"/>
</dbReference>
<dbReference type="Gene3D" id="1.10.10.1210">
    <property type="entry name" value="MAGE homology domain, winged helix WH2 motif"/>
    <property type="match status" value="1"/>
</dbReference>
<gene>
    <name evidence="4" type="primary">LOC106156462</name>
</gene>
<proteinExistence type="predicted"/>